<proteinExistence type="predicted"/>
<dbReference type="Proteomes" id="UP000644699">
    <property type="component" value="Unassembled WGS sequence"/>
</dbReference>
<gene>
    <name evidence="1" type="ORF">GCM10011390_32650</name>
</gene>
<accession>A0A916ZRS5</accession>
<dbReference type="AlphaFoldDB" id="A0A916ZRS5"/>
<name>A0A916ZRS5_9HYPH</name>
<keyword evidence="2" id="KW-1185">Reference proteome</keyword>
<reference evidence="1" key="1">
    <citation type="journal article" date="2014" name="Int. J. Syst. Evol. Microbiol.">
        <title>Complete genome sequence of Corynebacterium casei LMG S-19264T (=DSM 44701T), isolated from a smear-ripened cheese.</title>
        <authorList>
            <consortium name="US DOE Joint Genome Institute (JGI-PGF)"/>
            <person name="Walter F."/>
            <person name="Albersmeier A."/>
            <person name="Kalinowski J."/>
            <person name="Ruckert C."/>
        </authorList>
    </citation>
    <scope>NUCLEOTIDE SEQUENCE</scope>
    <source>
        <strain evidence="1">CGMCC 1.15367</strain>
    </source>
</reference>
<reference evidence="1" key="2">
    <citation type="submission" date="2020-09" db="EMBL/GenBank/DDBJ databases">
        <authorList>
            <person name="Sun Q."/>
            <person name="Zhou Y."/>
        </authorList>
    </citation>
    <scope>NUCLEOTIDE SEQUENCE</scope>
    <source>
        <strain evidence="1">CGMCC 1.15367</strain>
    </source>
</reference>
<organism evidence="1 2">
    <name type="scientific">Aureimonas endophytica</name>
    <dbReference type="NCBI Taxonomy" id="2027858"/>
    <lineage>
        <taxon>Bacteria</taxon>
        <taxon>Pseudomonadati</taxon>
        <taxon>Pseudomonadota</taxon>
        <taxon>Alphaproteobacteria</taxon>
        <taxon>Hyphomicrobiales</taxon>
        <taxon>Aurantimonadaceae</taxon>
        <taxon>Aureimonas</taxon>
    </lineage>
</organism>
<comment type="caution">
    <text evidence="1">The sequence shown here is derived from an EMBL/GenBank/DDBJ whole genome shotgun (WGS) entry which is preliminary data.</text>
</comment>
<evidence type="ECO:0000313" key="2">
    <source>
        <dbReference type="Proteomes" id="UP000644699"/>
    </source>
</evidence>
<protein>
    <submittedName>
        <fullName evidence="1">Uncharacterized protein</fullName>
    </submittedName>
</protein>
<dbReference type="RefSeq" id="WP_188910348.1">
    <property type="nucleotide sequence ID" value="NZ_BMIQ01000005.1"/>
</dbReference>
<dbReference type="EMBL" id="BMIQ01000005">
    <property type="protein sequence ID" value="GGE11069.1"/>
    <property type="molecule type" value="Genomic_DNA"/>
</dbReference>
<sequence>MSDRTVIPIAARLAEHERPILAEALSRLAAALGEASGAEPECRARFYDDLTALAEAAEGAIAVVSLQPELDRLDAPWAEEERRLRAAFEALSRNGGPVLVCTLFRHVDPAAERARALLLRIRRLDLLVLDLSREFGLFVVDLDRALADIGASRLATDYRLGGEKALAHAGRALALGLATDALDPFVSVEWQDETVRRVAAFEAARVERIDFAPADLMNWSRGRRRQLAAVVTSNVQSDHAGRLIRQVLKRQIGPRDAATRLFLALRRRGFRESAGLFYSALLHLVKSTS</sequence>
<evidence type="ECO:0000313" key="1">
    <source>
        <dbReference type="EMBL" id="GGE11069.1"/>
    </source>
</evidence>